<organism evidence="2 3">
    <name type="scientific">Bursaphelenchus okinawaensis</name>
    <dbReference type="NCBI Taxonomy" id="465554"/>
    <lineage>
        <taxon>Eukaryota</taxon>
        <taxon>Metazoa</taxon>
        <taxon>Ecdysozoa</taxon>
        <taxon>Nematoda</taxon>
        <taxon>Chromadorea</taxon>
        <taxon>Rhabditida</taxon>
        <taxon>Tylenchina</taxon>
        <taxon>Tylenchomorpha</taxon>
        <taxon>Aphelenchoidea</taxon>
        <taxon>Aphelenchoididae</taxon>
        <taxon>Bursaphelenchus</taxon>
    </lineage>
</organism>
<feature type="region of interest" description="Disordered" evidence="1">
    <location>
        <begin position="342"/>
        <end position="369"/>
    </location>
</feature>
<feature type="region of interest" description="Disordered" evidence="1">
    <location>
        <begin position="24"/>
        <end position="66"/>
    </location>
</feature>
<dbReference type="Proteomes" id="UP000614601">
    <property type="component" value="Unassembled WGS sequence"/>
</dbReference>
<feature type="region of interest" description="Disordered" evidence="1">
    <location>
        <begin position="138"/>
        <end position="161"/>
    </location>
</feature>
<name>A0A811JQH4_9BILA</name>
<dbReference type="EMBL" id="CAJFDH010000001">
    <property type="protein sequence ID" value="CAD5205592.1"/>
    <property type="molecule type" value="Genomic_DNA"/>
</dbReference>
<accession>A0A811JQH4</accession>
<reference evidence="2" key="1">
    <citation type="submission" date="2020-09" db="EMBL/GenBank/DDBJ databases">
        <authorList>
            <person name="Kikuchi T."/>
        </authorList>
    </citation>
    <scope>NUCLEOTIDE SEQUENCE</scope>
    <source>
        <strain evidence="2">SH1</strain>
    </source>
</reference>
<feature type="compositionally biased region" description="Acidic residues" evidence="1">
    <location>
        <begin position="348"/>
        <end position="369"/>
    </location>
</feature>
<evidence type="ECO:0000313" key="3">
    <source>
        <dbReference type="Proteomes" id="UP000614601"/>
    </source>
</evidence>
<feature type="compositionally biased region" description="Acidic residues" evidence="1">
    <location>
        <begin position="49"/>
        <end position="66"/>
    </location>
</feature>
<proteinExistence type="predicted"/>
<sequence>MFAQRFANRLLDYLRRIDDDDKVSLISESGDPKTKSDQSISAEDQSVTTEDEDSEEEEWNEAETEVESVESVEHLEGDDSTDQLFTDKIILQACSDCCLTPSDILHKFPRNMILRYDDGVVIAIFENSEQETTEIQIYPKKSEESEDEAEESTFEETDEDESCFTAISDLESLADGNECEGEGEEDEETSLNTESDEGSVFEELNKHEQHELELFDYYPYPTDIEDDDYCSRMSNFVPYRLHPKKIKDVEKADVYYIDLQIHKVPRYDKIKKKTLWVDEFFIDHKDPKFTAQTFSGTRFGSVKLKNHALQFTDRGAGFYHFTMPSIVPTLRLMANGASAWSLTKNETESEEQAQESENSGEEEAEACSA</sequence>
<evidence type="ECO:0000256" key="1">
    <source>
        <dbReference type="SAM" id="MobiDB-lite"/>
    </source>
</evidence>
<dbReference type="OrthoDB" id="10575705at2759"/>
<comment type="caution">
    <text evidence="2">The sequence shown here is derived from an EMBL/GenBank/DDBJ whole genome shotgun (WGS) entry which is preliminary data.</text>
</comment>
<feature type="compositionally biased region" description="Acidic residues" evidence="1">
    <location>
        <begin position="177"/>
        <end position="199"/>
    </location>
</feature>
<dbReference type="AlphaFoldDB" id="A0A811JQH4"/>
<evidence type="ECO:0000313" key="2">
    <source>
        <dbReference type="EMBL" id="CAD5205592.1"/>
    </source>
</evidence>
<feature type="compositionally biased region" description="Acidic residues" evidence="1">
    <location>
        <begin position="144"/>
        <end position="161"/>
    </location>
</feature>
<dbReference type="EMBL" id="CAJFCW020000001">
    <property type="protein sequence ID" value="CAG9078231.1"/>
    <property type="molecule type" value="Genomic_DNA"/>
</dbReference>
<keyword evidence="3" id="KW-1185">Reference proteome</keyword>
<protein>
    <submittedName>
        <fullName evidence="2">Uncharacterized protein</fullName>
    </submittedName>
</protein>
<gene>
    <name evidence="2" type="ORF">BOKJ2_LOCUS276</name>
</gene>
<feature type="region of interest" description="Disordered" evidence="1">
    <location>
        <begin position="174"/>
        <end position="199"/>
    </location>
</feature>
<dbReference type="Proteomes" id="UP000783686">
    <property type="component" value="Unassembled WGS sequence"/>
</dbReference>